<evidence type="ECO:0000313" key="3">
    <source>
        <dbReference type="Proteomes" id="UP000193648"/>
    </source>
</evidence>
<protein>
    <recommendedName>
        <fullName evidence="4">Secreted protein</fullName>
    </recommendedName>
</protein>
<dbReference type="EMBL" id="MCFF01000031">
    <property type="protein sequence ID" value="ORZ10263.1"/>
    <property type="molecule type" value="Genomic_DNA"/>
</dbReference>
<dbReference type="RefSeq" id="XP_021879170.1">
    <property type="nucleotide sequence ID" value="XM_022026686.1"/>
</dbReference>
<dbReference type="Proteomes" id="UP000193648">
    <property type="component" value="Unassembled WGS sequence"/>
</dbReference>
<sequence>MLKGALQVLLLMLAGIEDFLAVGCVSDTDAGEVVRSQIDVSELNVVYEVDNVSRTVDKADRVDRAGMFVVAADRGYISIGCIAVDLAMAETVALDLLGSVGSLKMMRSMAVDVLVAVFRLMLVPADVDGNDVRMPP</sequence>
<organism evidence="2 3">
    <name type="scientific">Lobosporangium transversale</name>
    <dbReference type="NCBI Taxonomy" id="64571"/>
    <lineage>
        <taxon>Eukaryota</taxon>
        <taxon>Fungi</taxon>
        <taxon>Fungi incertae sedis</taxon>
        <taxon>Mucoromycota</taxon>
        <taxon>Mortierellomycotina</taxon>
        <taxon>Mortierellomycetes</taxon>
        <taxon>Mortierellales</taxon>
        <taxon>Mortierellaceae</taxon>
        <taxon>Lobosporangium</taxon>
    </lineage>
</organism>
<dbReference type="AlphaFoldDB" id="A0A1Y2GGI5"/>
<feature type="chain" id="PRO_5012327551" description="Secreted protein" evidence="1">
    <location>
        <begin position="22"/>
        <end position="136"/>
    </location>
</feature>
<evidence type="ECO:0000313" key="2">
    <source>
        <dbReference type="EMBL" id="ORZ10263.1"/>
    </source>
</evidence>
<dbReference type="GeneID" id="33568529"/>
<dbReference type="InParanoid" id="A0A1Y2GGI5"/>
<accession>A0A1Y2GGI5</accession>
<keyword evidence="3" id="KW-1185">Reference proteome</keyword>
<name>A0A1Y2GGI5_9FUNG</name>
<evidence type="ECO:0008006" key="4">
    <source>
        <dbReference type="Google" id="ProtNLM"/>
    </source>
</evidence>
<gene>
    <name evidence="2" type="ORF">BCR41DRAFT_372450</name>
</gene>
<reference evidence="2 3" key="1">
    <citation type="submission" date="2016-07" db="EMBL/GenBank/DDBJ databases">
        <title>Pervasive Adenine N6-methylation of Active Genes in Fungi.</title>
        <authorList>
            <consortium name="DOE Joint Genome Institute"/>
            <person name="Mondo S.J."/>
            <person name="Dannebaum R.O."/>
            <person name="Kuo R.C."/>
            <person name="Labutti K."/>
            <person name="Haridas S."/>
            <person name="Kuo A."/>
            <person name="Salamov A."/>
            <person name="Ahrendt S.R."/>
            <person name="Lipzen A."/>
            <person name="Sullivan W."/>
            <person name="Andreopoulos W.B."/>
            <person name="Clum A."/>
            <person name="Lindquist E."/>
            <person name="Daum C."/>
            <person name="Ramamoorthy G.K."/>
            <person name="Gryganskyi A."/>
            <person name="Culley D."/>
            <person name="Magnuson J.K."/>
            <person name="James T.Y."/>
            <person name="O'Malley M.A."/>
            <person name="Stajich J.E."/>
            <person name="Spatafora J.W."/>
            <person name="Visel A."/>
            <person name="Grigoriev I.V."/>
        </authorList>
    </citation>
    <scope>NUCLEOTIDE SEQUENCE [LARGE SCALE GENOMIC DNA]</scope>
    <source>
        <strain evidence="2 3">NRRL 3116</strain>
    </source>
</reference>
<proteinExistence type="predicted"/>
<comment type="caution">
    <text evidence="2">The sequence shown here is derived from an EMBL/GenBank/DDBJ whole genome shotgun (WGS) entry which is preliminary data.</text>
</comment>
<evidence type="ECO:0000256" key="1">
    <source>
        <dbReference type="SAM" id="SignalP"/>
    </source>
</evidence>
<feature type="signal peptide" evidence="1">
    <location>
        <begin position="1"/>
        <end position="21"/>
    </location>
</feature>
<keyword evidence="1" id="KW-0732">Signal</keyword>